<evidence type="ECO:0000256" key="8">
    <source>
        <dbReference type="ARBA" id="ARBA00022989"/>
    </source>
</evidence>
<keyword evidence="6 11" id="KW-0812">Transmembrane</keyword>
<proteinExistence type="inferred from homology"/>
<dbReference type="EMBL" id="CAJVRL010000045">
    <property type="protein sequence ID" value="CAG8952261.1"/>
    <property type="molecule type" value="Genomic_DNA"/>
</dbReference>
<keyword evidence="13" id="KW-1185">Reference proteome</keyword>
<gene>
    <name evidence="11" type="primary">ALG14</name>
    <name evidence="12" type="ORF">HYFRA_00001001</name>
</gene>
<comment type="similarity">
    <text evidence="3 11">Belongs to the ALG14 family.</text>
</comment>
<name>A0A9N9KSE6_9HELO</name>
<keyword evidence="9 11" id="KW-0472">Membrane</keyword>
<sequence length="267" mass="29867">MAYLSALRLCIAATLIVVTTAFLRILYILPSKRISHQKPRAKSRRNGASHMGKHMVIVLGSGGHTAEMMSLMRDFDPRKYKHRTYIVSSGDGFSSSKAFDIETRIQTNHADPPSKVTNAGEYSPVTGTWDVKLVPRARKIHQPLYTTPFSALWCLLGCFKALNETARYSRVTEGQFPDVIVTNGPATAVIFILSATILKFFAVAPVWSMKIIYVESWARVKTLSLSGKILLKTGLCERFFVQWEKLALAINGPSGRRKVEWEGFLVE</sequence>
<dbReference type="OrthoDB" id="17098at2759"/>
<dbReference type="GO" id="GO:0031965">
    <property type="term" value="C:nuclear membrane"/>
    <property type="evidence" value="ECO:0007669"/>
    <property type="project" value="UniProtKB-SubCell"/>
</dbReference>
<dbReference type="PANTHER" id="PTHR12154">
    <property type="entry name" value="GLYCOSYL TRANSFERASE-RELATED"/>
    <property type="match status" value="1"/>
</dbReference>
<protein>
    <recommendedName>
        <fullName evidence="5 11">UDP-N-acetylglucosamine transferase subunit ALG14</fullName>
    </recommendedName>
    <alternativeName>
        <fullName evidence="10 11">Asparagine-linked glycosylation protein 14</fullName>
    </alternativeName>
</protein>
<comment type="subunit">
    <text evidence="4 11">Heterodimer with ALG13 to form a functional enzyme.</text>
</comment>
<dbReference type="GO" id="GO:0004577">
    <property type="term" value="F:N-acetylglucosaminyldiphosphodolichol N-acetylglucosaminyltransferase activity"/>
    <property type="evidence" value="ECO:0007669"/>
    <property type="project" value="TreeGrafter"/>
</dbReference>
<evidence type="ECO:0000313" key="12">
    <source>
        <dbReference type="EMBL" id="CAG8952261.1"/>
    </source>
</evidence>
<dbReference type="Pfam" id="PF08660">
    <property type="entry name" value="Alg14"/>
    <property type="match status" value="1"/>
</dbReference>
<dbReference type="Gene3D" id="3.40.50.2000">
    <property type="entry name" value="Glycogen Phosphorylase B"/>
    <property type="match status" value="1"/>
</dbReference>
<evidence type="ECO:0000256" key="7">
    <source>
        <dbReference type="ARBA" id="ARBA00022824"/>
    </source>
</evidence>
<dbReference type="Proteomes" id="UP000696280">
    <property type="component" value="Unassembled WGS sequence"/>
</dbReference>
<dbReference type="PANTHER" id="PTHR12154:SF4">
    <property type="entry name" value="UDP-N-ACETYLGLUCOSAMINE TRANSFERASE SUBUNIT ALG14 HOMOLOG"/>
    <property type="match status" value="1"/>
</dbReference>
<reference evidence="12" key="1">
    <citation type="submission" date="2021-07" db="EMBL/GenBank/DDBJ databases">
        <authorList>
            <person name="Durling M."/>
        </authorList>
    </citation>
    <scope>NUCLEOTIDE SEQUENCE</scope>
</reference>
<feature type="transmembrane region" description="Helical" evidence="11">
    <location>
        <begin position="6"/>
        <end position="29"/>
    </location>
</feature>
<comment type="caution">
    <text evidence="12">The sequence shown here is derived from an EMBL/GenBank/DDBJ whole genome shotgun (WGS) entry which is preliminary data.</text>
</comment>
<organism evidence="12 13">
    <name type="scientific">Hymenoscyphus fraxineus</name>
    <dbReference type="NCBI Taxonomy" id="746836"/>
    <lineage>
        <taxon>Eukaryota</taxon>
        <taxon>Fungi</taxon>
        <taxon>Dikarya</taxon>
        <taxon>Ascomycota</taxon>
        <taxon>Pezizomycotina</taxon>
        <taxon>Leotiomycetes</taxon>
        <taxon>Helotiales</taxon>
        <taxon>Helotiaceae</taxon>
        <taxon>Hymenoscyphus</taxon>
    </lineage>
</organism>
<dbReference type="InterPro" id="IPR013969">
    <property type="entry name" value="Oligosacch_biosynth_Alg14"/>
</dbReference>
<evidence type="ECO:0000256" key="11">
    <source>
        <dbReference type="RuleBase" id="RU362127"/>
    </source>
</evidence>
<dbReference type="GO" id="GO:0006488">
    <property type="term" value="P:dolichol-linked oligosaccharide biosynthetic process"/>
    <property type="evidence" value="ECO:0007669"/>
    <property type="project" value="InterPro"/>
</dbReference>
<dbReference type="GO" id="GO:0043541">
    <property type="term" value="C:UDP-N-acetylglucosamine transferase complex"/>
    <property type="evidence" value="ECO:0007669"/>
    <property type="project" value="TreeGrafter"/>
</dbReference>
<evidence type="ECO:0000256" key="4">
    <source>
        <dbReference type="ARBA" id="ARBA00011335"/>
    </source>
</evidence>
<comment type="subcellular location">
    <subcellularLocation>
        <location evidence="1 11">Endoplasmic reticulum membrane</location>
        <topology evidence="1 11">Single-pass membrane protein</topology>
    </subcellularLocation>
    <subcellularLocation>
        <location evidence="2">Nucleus membrane</location>
        <topology evidence="2">Single-pass membrane protein</topology>
    </subcellularLocation>
</comment>
<comment type="function">
    <text evidence="11">Involved in protein N-glycosylation. Essential for the second step of the dolichol-linked oligosaccharide pathway. Anchors the catalytic subunit ALG13 to the ER.</text>
</comment>
<evidence type="ECO:0000256" key="1">
    <source>
        <dbReference type="ARBA" id="ARBA00004389"/>
    </source>
</evidence>
<evidence type="ECO:0000313" key="13">
    <source>
        <dbReference type="Proteomes" id="UP000696280"/>
    </source>
</evidence>
<evidence type="ECO:0000256" key="5">
    <source>
        <dbReference type="ARBA" id="ARBA00017467"/>
    </source>
</evidence>
<dbReference type="AlphaFoldDB" id="A0A9N9KSE6"/>
<evidence type="ECO:0000256" key="2">
    <source>
        <dbReference type="ARBA" id="ARBA00004590"/>
    </source>
</evidence>
<keyword evidence="8 11" id="KW-1133">Transmembrane helix</keyword>
<evidence type="ECO:0000256" key="3">
    <source>
        <dbReference type="ARBA" id="ARBA00009731"/>
    </source>
</evidence>
<keyword evidence="7 11" id="KW-0256">Endoplasmic reticulum</keyword>
<accession>A0A9N9KSE6</accession>
<evidence type="ECO:0000256" key="10">
    <source>
        <dbReference type="ARBA" id="ARBA00032062"/>
    </source>
</evidence>
<evidence type="ECO:0000256" key="6">
    <source>
        <dbReference type="ARBA" id="ARBA00022692"/>
    </source>
</evidence>
<evidence type="ECO:0000256" key="9">
    <source>
        <dbReference type="ARBA" id="ARBA00023136"/>
    </source>
</evidence>